<dbReference type="PANTHER" id="PTHR30055:SF234">
    <property type="entry name" value="HTH-TYPE TRANSCRIPTIONAL REGULATOR BETI"/>
    <property type="match status" value="1"/>
</dbReference>
<dbReference type="GO" id="GO:0003700">
    <property type="term" value="F:DNA-binding transcription factor activity"/>
    <property type="evidence" value="ECO:0007669"/>
    <property type="project" value="TreeGrafter"/>
</dbReference>
<gene>
    <name evidence="7" type="ORF">SAMN05421543_12133</name>
</gene>
<feature type="domain" description="HTH tetR-type" evidence="6">
    <location>
        <begin position="16"/>
        <end position="76"/>
    </location>
</feature>
<keyword evidence="2 4" id="KW-0238">DNA-binding</keyword>
<dbReference type="InterPro" id="IPR009057">
    <property type="entry name" value="Homeodomain-like_sf"/>
</dbReference>
<evidence type="ECO:0000256" key="3">
    <source>
        <dbReference type="ARBA" id="ARBA00023163"/>
    </source>
</evidence>
<dbReference type="Gene3D" id="1.10.357.10">
    <property type="entry name" value="Tetracycline Repressor, domain 2"/>
    <property type="match status" value="1"/>
</dbReference>
<dbReference type="Proteomes" id="UP000183508">
    <property type="component" value="Unassembled WGS sequence"/>
</dbReference>
<evidence type="ECO:0000313" key="8">
    <source>
        <dbReference type="Proteomes" id="UP000183508"/>
    </source>
</evidence>
<organism evidence="7 8">
    <name type="scientific">Alicyclobacillus macrosporangiidus</name>
    <dbReference type="NCBI Taxonomy" id="392015"/>
    <lineage>
        <taxon>Bacteria</taxon>
        <taxon>Bacillati</taxon>
        <taxon>Bacillota</taxon>
        <taxon>Bacilli</taxon>
        <taxon>Bacillales</taxon>
        <taxon>Alicyclobacillaceae</taxon>
        <taxon>Alicyclobacillus</taxon>
    </lineage>
</organism>
<dbReference type="GO" id="GO:0000976">
    <property type="term" value="F:transcription cis-regulatory region binding"/>
    <property type="evidence" value="ECO:0007669"/>
    <property type="project" value="TreeGrafter"/>
</dbReference>
<dbReference type="AlphaFoldDB" id="A0A1I7KYP1"/>
<keyword evidence="3" id="KW-0804">Transcription</keyword>
<evidence type="ECO:0000256" key="2">
    <source>
        <dbReference type="ARBA" id="ARBA00023125"/>
    </source>
</evidence>
<reference evidence="8" key="1">
    <citation type="submission" date="2016-10" db="EMBL/GenBank/DDBJ databases">
        <authorList>
            <person name="Varghese N."/>
        </authorList>
    </citation>
    <scope>NUCLEOTIDE SEQUENCE [LARGE SCALE GENOMIC DNA]</scope>
    <source>
        <strain evidence="8">DSM 17980</strain>
    </source>
</reference>
<dbReference type="PRINTS" id="PR00455">
    <property type="entry name" value="HTHTETR"/>
</dbReference>
<dbReference type="SUPFAM" id="SSF46689">
    <property type="entry name" value="Homeodomain-like"/>
    <property type="match status" value="1"/>
</dbReference>
<evidence type="ECO:0000256" key="4">
    <source>
        <dbReference type="PROSITE-ProRule" id="PRU00335"/>
    </source>
</evidence>
<dbReference type="Pfam" id="PF00440">
    <property type="entry name" value="TetR_N"/>
    <property type="match status" value="1"/>
</dbReference>
<dbReference type="InterPro" id="IPR001647">
    <property type="entry name" value="HTH_TetR"/>
</dbReference>
<evidence type="ECO:0000256" key="5">
    <source>
        <dbReference type="SAM" id="MobiDB-lite"/>
    </source>
</evidence>
<sequence length="122" mass="14169">MHKQIESGIKNLQLLAERRAILCRAAARLFRKKGYDRTTIPEIAQEAGMSVGSIYRYVKKKEDIIYLLYRETVSQLERNVYNVCAAELPPVRKTVLLHQPLLPLHPRQPRRPPCRASRHEPV</sequence>
<feature type="DNA-binding region" description="H-T-H motif" evidence="4">
    <location>
        <begin position="39"/>
        <end position="58"/>
    </location>
</feature>
<keyword evidence="8" id="KW-1185">Reference proteome</keyword>
<protein>
    <submittedName>
        <fullName evidence="7">Regulatory protein, tetR family</fullName>
    </submittedName>
</protein>
<feature type="region of interest" description="Disordered" evidence="5">
    <location>
        <begin position="103"/>
        <end position="122"/>
    </location>
</feature>
<evidence type="ECO:0000256" key="1">
    <source>
        <dbReference type="ARBA" id="ARBA00023015"/>
    </source>
</evidence>
<keyword evidence="1" id="KW-0805">Transcription regulation</keyword>
<dbReference type="InterPro" id="IPR050109">
    <property type="entry name" value="HTH-type_TetR-like_transc_reg"/>
</dbReference>
<dbReference type="STRING" id="392015.SAMN05421543_12133"/>
<dbReference type="RefSeq" id="WP_074955300.1">
    <property type="nucleotide sequence ID" value="NZ_FPBV01000021.1"/>
</dbReference>
<evidence type="ECO:0000259" key="6">
    <source>
        <dbReference type="PROSITE" id="PS50977"/>
    </source>
</evidence>
<dbReference type="EMBL" id="FPBV01000021">
    <property type="protein sequence ID" value="SFV02593.1"/>
    <property type="molecule type" value="Genomic_DNA"/>
</dbReference>
<accession>A0A1I7KYP1</accession>
<dbReference type="PROSITE" id="PS50977">
    <property type="entry name" value="HTH_TETR_2"/>
    <property type="match status" value="1"/>
</dbReference>
<dbReference type="PANTHER" id="PTHR30055">
    <property type="entry name" value="HTH-TYPE TRANSCRIPTIONAL REGULATOR RUTR"/>
    <property type="match status" value="1"/>
</dbReference>
<name>A0A1I7KYP1_9BACL</name>
<proteinExistence type="predicted"/>
<evidence type="ECO:0000313" key="7">
    <source>
        <dbReference type="EMBL" id="SFV02593.1"/>
    </source>
</evidence>